<organism evidence="8 9">
    <name type="scientific">Novilysobacter luteus</name>
    <dbReference type="NCBI Taxonomy" id="2822368"/>
    <lineage>
        <taxon>Bacteria</taxon>
        <taxon>Pseudomonadati</taxon>
        <taxon>Pseudomonadota</taxon>
        <taxon>Gammaproteobacteria</taxon>
        <taxon>Lysobacterales</taxon>
        <taxon>Lysobacteraceae</taxon>
        <taxon>Novilysobacter</taxon>
    </lineage>
</organism>
<evidence type="ECO:0000256" key="2">
    <source>
        <dbReference type="ARBA" id="ARBA00011901"/>
    </source>
</evidence>
<dbReference type="PANTHER" id="PTHR30417:SF1">
    <property type="entry name" value="N-ACETYLMURAMOYL-L-ALANINE AMIDASE AMID"/>
    <property type="match status" value="1"/>
</dbReference>
<dbReference type="InterPro" id="IPR051206">
    <property type="entry name" value="NAMLAA_amidase_2"/>
</dbReference>
<keyword evidence="3" id="KW-0378">Hydrolase</keyword>
<dbReference type="Pfam" id="PF01510">
    <property type="entry name" value="Amidase_2"/>
    <property type="match status" value="1"/>
</dbReference>
<comment type="catalytic activity">
    <reaction evidence="1">
        <text>Hydrolyzes the link between N-acetylmuramoyl residues and L-amino acid residues in certain cell-wall glycopeptides.</text>
        <dbReference type="EC" id="3.5.1.28"/>
    </reaction>
</comment>
<feature type="region of interest" description="Disordered" evidence="5">
    <location>
        <begin position="301"/>
        <end position="324"/>
    </location>
</feature>
<evidence type="ECO:0000256" key="3">
    <source>
        <dbReference type="ARBA" id="ARBA00022801"/>
    </source>
</evidence>
<dbReference type="EC" id="3.5.1.28" evidence="2"/>
<dbReference type="SUPFAM" id="SSF55846">
    <property type="entry name" value="N-acetylmuramoyl-L-alanine amidase-like"/>
    <property type="match status" value="1"/>
</dbReference>
<dbReference type="PANTHER" id="PTHR30417">
    <property type="entry name" value="N-ACETYLMURAMOYL-L-ALANINE AMIDASE AMID"/>
    <property type="match status" value="1"/>
</dbReference>
<dbReference type="InterPro" id="IPR006619">
    <property type="entry name" value="PGRP_domain_met/bac"/>
</dbReference>
<dbReference type="InterPro" id="IPR002502">
    <property type="entry name" value="Amidase_domain"/>
</dbReference>
<dbReference type="Proteomes" id="UP000680116">
    <property type="component" value="Chromosome"/>
</dbReference>
<feature type="domain" description="N-acetylmuramoyl-L-alanine amidase" evidence="6">
    <location>
        <begin position="78"/>
        <end position="213"/>
    </location>
</feature>
<evidence type="ECO:0000259" key="6">
    <source>
        <dbReference type="SMART" id="SM00644"/>
    </source>
</evidence>
<evidence type="ECO:0000256" key="5">
    <source>
        <dbReference type="SAM" id="MobiDB-lite"/>
    </source>
</evidence>
<accession>A0ABM8UI02</accession>
<name>A0ABM8UI02_9GAMM</name>
<keyword evidence="4" id="KW-0961">Cell wall biogenesis/degradation</keyword>
<dbReference type="Gene3D" id="3.40.80.10">
    <property type="entry name" value="Peptidoglycan recognition protein-like"/>
    <property type="match status" value="1"/>
</dbReference>
<dbReference type="SMART" id="SM00701">
    <property type="entry name" value="PGRP"/>
    <property type="match status" value="1"/>
</dbReference>
<dbReference type="SMART" id="SM00644">
    <property type="entry name" value="Ami_2"/>
    <property type="match status" value="1"/>
</dbReference>
<evidence type="ECO:0000259" key="7">
    <source>
        <dbReference type="SMART" id="SM00701"/>
    </source>
</evidence>
<protein>
    <recommendedName>
        <fullName evidence="2">N-acetylmuramoyl-L-alanine amidase</fullName>
        <ecNumber evidence="2">3.5.1.28</ecNumber>
    </recommendedName>
</protein>
<dbReference type="EMBL" id="OU015430">
    <property type="protein sequence ID" value="CAG4977306.1"/>
    <property type="molecule type" value="Genomic_DNA"/>
</dbReference>
<feature type="domain" description="Peptidoglycan recognition protein family" evidence="7">
    <location>
        <begin position="71"/>
        <end position="205"/>
    </location>
</feature>
<dbReference type="InterPro" id="IPR036505">
    <property type="entry name" value="Amidase/PGRP_sf"/>
</dbReference>
<evidence type="ECO:0000313" key="9">
    <source>
        <dbReference type="Proteomes" id="UP000680116"/>
    </source>
</evidence>
<proteinExistence type="predicted"/>
<evidence type="ECO:0000256" key="4">
    <source>
        <dbReference type="ARBA" id="ARBA00023316"/>
    </source>
</evidence>
<keyword evidence="9" id="KW-1185">Reference proteome</keyword>
<evidence type="ECO:0000313" key="8">
    <source>
        <dbReference type="EMBL" id="CAG4977306.1"/>
    </source>
</evidence>
<reference evidence="8 9" key="1">
    <citation type="submission" date="2021-04" db="EMBL/GenBank/DDBJ databases">
        <authorList>
            <person name="Rodrigo-Torres L."/>
            <person name="Arahal R. D."/>
            <person name="Lucena T."/>
        </authorList>
    </citation>
    <scope>NUCLEOTIDE SEQUENCE [LARGE SCALE GENOMIC DNA]</scope>
    <source>
        <strain evidence="8 9">CECT 30171</strain>
    </source>
</reference>
<sequence>MGARRRAQRHENVDAPSRHWNGARRAIVAATTRGLRYGVRNPSDRNPMMRLLLLALSFAAVALAGCTTTSPPRNPLAEWHASPNHGPRRARVIVLHHTAMDSAEGALRVLQTGNAGGPVSSHYLIGDDGRRYQLVSEQARAWHAGDSSWAGINDLNSTSIGIELDNDGHEPFSEAQIQSLLVLLADIVERNGIQPHLVVGHGDIAPTKKDDPSAWFPWQRLAEAGFGLWPTGGVGLPPPGFDPWAALRLVGYDLADPGAALAAFHRHYRGRDDRTWLPGDDVILHDLQTQLIALPAGAPRADMAQGSIGTPPPDAGERLNSPVR</sequence>
<evidence type="ECO:0000256" key="1">
    <source>
        <dbReference type="ARBA" id="ARBA00001561"/>
    </source>
</evidence>
<dbReference type="CDD" id="cd06583">
    <property type="entry name" value="PGRP"/>
    <property type="match status" value="1"/>
</dbReference>
<gene>
    <name evidence="8" type="ORF">LYB30171_02380</name>
</gene>